<proteinExistence type="predicted"/>
<keyword evidence="2" id="KW-1185">Reference proteome</keyword>
<organism evidence="1 2">
    <name type="scientific">Methanoculleus virus Blf4</name>
    <dbReference type="NCBI Taxonomy" id="3070925"/>
    <lineage>
        <taxon>Viruses</taxon>
        <taxon>Duplodnaviria</taxon>
        <taxon>Heunggongvirae</taxon>
        <taxon>Uroviricota</taxon>
        <taxon>Caudoviricetes</taxon>
        <taxon>Pungoviridae</taxon>
        <taxon>Flagovirus</taxon>
        <taxon>Flagovirus limi</taxon>
    </lineage>
</organism>
<evidence type="ECO:0000313" key="1">
    <source>
        <dbReference type="EMBL" id="QXM18664.1"/>
    </source>
</evidence>
<evidence type="ECO:0000313" key="2">
    <source>
        <dbReference type="Proteomes" id="UP000827556"/>
    </source>
</evidence>
<dbReference type="Proteomes" id="UP000827556">
    <property type="component" value="Segment"/>
</dbReference>
<name>A0AA48X6C3_9CAUD</name>
<sequence length="86" mass="9335">MASKTIARTLQIHGDFIKEIYGAVGDQPFAARRLATLGVDIPPGVCLSRFRNAGIFTLVGRGASQKAIWRLSPDVLEYCATREVTA</sequence>
<reference evidence="2" key="1">
    <citation type="submission" date="2021-05" db="EMBL/GenBank/DDBJ databases">
        <authorList>
            <person name="Kupczok A."/>
            <person name="Weidenbach K."/>
            <person name="Wolf S."/>
            <person name="Fischer M.A."/>
            <person name="Kern T."/>
            <person name="Reetz J."/>
            <person name="Urbanska N."/>
            <person name="Kunzel S."/>
            <person name="Schmitz R.A."/>
            <person name="Rother M."/>
        </authorList>
    </citation>
    <scope>NUCLEOTIDE SEQUENCE [LARGE SCALE GENOMIC DNA]</scope>
</reference>
<accession>A0AA48X6C3</accession>
<dbReference type="EMBL" id="MZ171369">
    <property type="protein sequence ID" value="QXM18664.1"/>
    <property type="molecule type" value="Genomic_DNA"/>
</dbReference>
<protein>
    <submittedName>
        <fullName evidence="1">Uncharacterized protein</fullName>
    </submittedName>
</protein>